<reference evidence="2 3" key="1">
    <citation type="submission" date="2019-02" db="EMBL/GenBank/DDBJ databases">
        <title>Genomic Encyclopedia of Type Strains, Phase IV (KMG-IV): sequencing the most valuable type-strain genomes for metagenomic binning, comparative biology and taxonomic classification.</title>
        <authorList>
            <person name="Goeker M."/>
        </authorList>
    </citation>
    <scope>NUCLEOTIDE SEQUENCE [LARGE SCALE GENOMIC DNA]</scope>
    <source>
        <strain evidence="2 3">DSM 10617</strain>
    </source>
</reference>
<keyword evidence="3" id="KW-1185">Reference proteome</keyword>
<dbReference type="EMBL" id="SGWV01000014">
    <property type="protein sequence ID" value="RZS46741.1"/>
    <property type="molecule type" value="Genomic_DNA"/>
</dbReference>
<dbReference type="InterPro" id="IPR022060">
    <property type="entry name" value="DUF3616"/>
</dbReference>
<dbReference type="OrthoDB" id="423529at2"/>
<proteinExistence type="predicted"/>
<evidence type="ECO:0000313" key="2">
    <source>
        <dbReference type="EMBL" id="RZS46741.1"/>
    </source>
</evidence>
<comment type="caution">
    <text evidence="2">The sequence shown here is derived from an EMBL/GenBank/DDBJ whole genome shotgun (WGS) entry which is preliminary data.</text>
</comment>
<dbReference type="RefSeq" id="WP_130483810.1">
    <property type="nucleotide sequence ID" value="NZ_SGWV01000014.1"/>
</dbReference>
<evidence type="ECO:0000313" key="3">
    <source>
        <dbReference type="Proteomes" id="UP000293433"/>
    </source>
</evidence>
<sequence length="365" mass="39368">MPNARLANAVRLEFAADSLVQTNLSGAALTDDWLWVAGDEACGVDRLRRLDPIGKETLRFGEVRDFPLADLLELPGAPDEEADLEGMAVVDGYLWVVGSHGLKRKNAKPGRDDADNARRLAKVTLDGNRRLLACLPIELDAQGAPCLVKQARDGRQALRLKGDAQSNLLTRALADDPHLGPYMAIPGKDNGFDIEGLAVNGRRLLLGLRGPVLRGWSALLEIEVAPRGTSSPALHLVPLDDQGTLVRKHFLPLDGLGVRDLHVSGDDLFILAGPTMVLNGDIRLFKWPNALPDLAANREPVRFHAALTESVPLPHGPGSNRAEAICGLPLALSGGKPRWLVLYDAPGADRREGDHTVFGDLLGRH</sequence>
<accession>A0A4Q7LBF6</accession>
<dbReference type="Pfam" id="PF12275">
    <property type="entry name" value="DUF3616"/>
    <property type="match status" value="1"/>
</dbReference>
<dbReference type="Proteomes" id="UP000293433">
    <property type="component" value="Unassembled WGS sequence"/>
</dbReference>
<name>A0A4Q7LBF6_9BURK</name>
<feature type="domain" description="DUF3616" evidence="1">
    <location>
        <begin position="23"/>
        <end position="360"/>
    </location>
</feature>
<organism evidence="2 3">
    <name type="scientific">Sphaerotilus mobilis</name>
    <dbReference type="NCBI Taxonomy" id="47994"/>
    <lineage>
        <taxon>Bacteria</taxon>
        <taxon>Pseudomonadati</taxon>
        <taxon>Pseudomonadota</taxon>
        <taxon>Betaproteobacteria</taxon>
        <taxon>Burkholderiales</taxon>
        <taxon>Sphaerotilaceae</taxon>
        <taxon>Sphaerotilus</taxon>
    </lineage>
</organism>
<dbReference type="AlphaFoldDB" id="A0A4Q7LBF6"/>
<gene>
    <name evidence="2" type="ORF">EV685_3998</name>
</gene>
<protein>
    <submittedName>
        <fullName evidence="2">Uncharacterized protein DUF3616</fullName>
    </submittedName>
</protein>
<evidence type="ECO:0000259" key="1">
    <source>
        <dbReference type="Pfam" id="PF12275"/>
    </source>
</evidence>